<comment type="caution">
    <text evidence="2">The sequence shown here is derived from an EMBL/GenBank/DDBJ whole genome shotgun (WGS) entry which is preliminary data.</text>
</comment>
<sequence>MPLSLIPAVGEVRTLDGSSDMLERSCRVERRGGAAETMFAGRFRRAPRSGRVQVMSDAPLVGLYSLGFGRRFALSTLIGLGLCAAMTDFALRPASLPWMIGAGVVFGLLTTTWVVYVMHDDHQGRRTVLGGLWGALMFISMFLGIDAVETAPDVAFERGVDYVWSGIFGAVLFAWKSHRVMAGTRPAA</sequence>
<dbReference type="Proteomes" id="UP001139031">
    <property type="component" value="Unassembled WGS sequence"/>
</dbReference>
<keyword evidence="1" id="KW-1133">Transmembrane helix</keyword>
<feature type="transmembrane region" description="Helical" evidence="1">
    <location>
        <begin position="128"/>
        <end position="147"/>
    </location>
</feature>
<feature type="transmembrane region" description="Helical" evidence="1">
    <location>
        <begin position="159"/>
        <end position="175"/>
    </location>
</feature>
<keyword evidence="3" id="KW-1185">Reference proteome</keyword>
<evidence type="ECO:0000256" key="1">
    <source>
        <dbReference type="SAM" id="Phobius"/>
    </source>
</evidence>
<evidence type="ECO:0000313" key="2">
    <source>
        <dbReference type="EMBL" id="MBZ5711813.1"/>
    </source>
</evidence>
<gene>
    <name evidence="2" type="ORF">K7C98_21435</name>
</gene>
<evidence type="ECO:0000313" key="3">
    <source>
        <dbReference type="Proteomes" id="UP001139031"/>
    </source>
</evidence>
<dbReference type="EMBL" id="JAIRAU010000027">
    <property type="protein sequence ID" value="MBZ5711813.1"/>
    <property type="molecule type" value="Genomic_DNA"/>
</dbReference>
<name>A0ABS7TUB1_9BACT</name>
<keyword evidence="1" id="KW-0472">Membrane</keyword>
<proteinExistence type="predicted"/>
<keyword evidence="1" id="KW-0812">Transmembrane</keyword>
<protein>
    <submittedName>
        <fullName evidence="2">Uncharacterized protein</fullName>
    </submittedName>
</protein>
<organism evidence="2 3">
    <name type="scientific">Nannocystis pusilla</name>
    <dbReference type="NCBI Taxonomy" id="889268"/>
    <lineage>
        <taxon>Bacteria</taxon>
        <taxon>Pseudomonadati</taxon>
        <taxon>Myxococcota</taxon>
        <taxon>Polyangia</taxon>
        <taxon>Nannocystales</taxon>
        <taxon>Nannocystaceae</taxon>
        <taxon>Nannocystis</taxon>
    </lineage>
</organism>
<accession>A0ABS7TUB1</accession>
<dbReference type="RefSeq" id="WP_224193572.1">
    <property type="nucleotide sequence ID" value="NZ_JAIRAU010000027.1"/>
</dbReference>
<reference evidence="2" key="1">
    <citation type="submission" date="2021-08" db="EMBL/GenBank/DDBJ databases">
        <authorList>
            <person name="Stevens D.C."/>
        </authorList>
    </citation>
    <scope>NUCLEOTIDE SEQUENCE</scope>
    <source>
        <strain evidence="2">DSM 53165</strain>
    </source>
</reference>
<feature type="transmembrane region" description="Helical" evidence="1">
    <location>
        <begin position="97"/>
        <end position="116"/>
    </location>
</feature>